<dbReference type="Proteomes" id="UP001595075">
    <property type="component" value="Unassembled WGS sequence"/>
</dbReference>
<evidence type="ECO:0000256" key="1">
    <source>
        <dbReference type="SAM" id="Coils"/>
    </source>
</evidence>
<keyword evidence="5" id="KW-1185">Reference proteome</keyword>
<keyword evidence="1" id="KW-0175">Coiled coil</keyword>
<protein>
    <recommendedName>
        <fullName evidence="3">BHLH domain-containing protein</fullName>
    </recommendedName>
</protein>
<dbReference type="Pfam" id="PF00010">
    <property type="entry name" value="HLH"/>
    <property type="match status" value="1"/>
</dbReference>
<dbReference type="InterPro" id="IPR011598">
    <property type="entry name" value="bHLH_dom"/>
</dbReference>
<evidence type="ECO:0000313" key="5">
    <source>
        <dbReference type="Proteomes" id="UP001595075"/>
    </source>
</evidence>
<evidence type="ECO:0000256" key="2">
    <source>
        <dbReference type="SAM" id="MobiDB-lite"/>
    </source>
</evidence>
<feature type="region of interest" description="Disordered" evidence="2">
    <location>
        <begin position="137"/>
        <end position="166"/>
    </location>
</feature>
<sequence>MLLTLNCHYLMMSTHLDFAGNLLPRPEVDGDEAGFWEDHLSNTMSHRMSLPTEVPSWQITQLDLPHGHDAFVSYPTDVFLPQQDDGCTSTPSAFDSSGSTRFVSPSWPSTHECSEVLPQTSFQHHTIEDAMEMENDPITGSSKSSCGQPKSARFQLKRSSSPPDILVKRPKATHNMVEKQYRERLNEKINNLAQHLFEWSSESSSRPSKLQILERAKERLEHLEAHNHCLESKVNKLSQDNVILSYLAGLGEASSPGCGSKAF</sequence>
<dbReference type="InterPro" id="IPR036638">
    <property type="entry name" value="HLH_DNA-bd_sf"/>
</dbReference>
<comment type="caution">
    <text evidence="4">The sequence shown here is derived from an EMBL/GenBank/DDBJ whole genome shotgun (WGS) entry which is preliminary data.</text>
</comment>
<dbReference type="SUPFAM" id="SSF47459">
    <property type="entry name" value="HLH, helix-loop-helix DNA-binding domain"/>
    <property type="match status" value="1"/>
</dbReference>
<feature type="coiled-coil region" evidence="1">
    <location>
        <begin position="182"/>
        <end position="240"/>
    </location>
</feature>
<gene>
    <name evidence="4" type="ORF">VTL71DRAFT_13271</name>
</gene>
<organism evidence="4 5">
    <name type="scientific">Oculimacula yallundae</name>
    <dbReference type="NCBI Taxonomy" id="86028"/>
    <lineage>
        <taxon>Eukaryota</taxon>
        <taxon>Fungi</taxon>
        <taxon>Dikarya</taxon>
        <taxon>Ascomycota</taxon>
        <taxon>Pezizomycotina</taxon>
        <taxon>Leotiomycetes</taxon>
        <taxon>Helotiales</taxon>
        <taxon>Ploettnerulaceae</taxon>
        <taxon>Oculimacula</taxon>
    </lineage>
</organism>
<dbReference type="PROSITE" id="PS50888">
    <property type="entry name" value="BHLH"/>
    <property type="match status" value="1"/>
</dbReference>
<accession>A0ABR4CK06</accession>
<evidence type="ECO:0000259" key="3">
    <source>
        <dbReference type="PROSITE" id="PS50888"/>
    </source>
</evidence>
<dbReference type="Gene3D" id="4.10.280.10">
    <property type="entry name" value="Helix-loop-helix DNA-binding domain"/>
    <property type="match status" value="1"/>
</dbReference>
<proteinExistence type="predicted"/>
<dbReference type="EMBL" id="JAZHXI010000006">
    <property type="protein sequence ID" value="KAL2070245.1"/>
    <property type="molecule type" value="Genomic_DNA"/>
</dbReference>
<feature type="compositionally biased region" description="Polar residues" evidence="2">
    <location>
        <begin position="138"/>
        <end position="148"/>
    </location>
</feature>
<feature type="domain" description="BHLH" evidence="3">
    <location>
        <begin position="169"/>
        <end position="223"/>
    </location>
</feature>
<evidence type="ECO:0000313" key="4">
    <source>
        <dbReference type="EMBL" id="KAL2070245.1"/>
    </source>
</evidence>
<name>A0ABR4CK06_9HELO</name>
<dbReference type="SMART" id="SM00353">
    <property type="entry name" value="HLH"/>
    <property type="match status" value="1"/>
</dbReference>
<reference evidence="4 5" key="1">
    <citation type="journal article" date="2024" name="Commun. Biol.">
        <title>Comparative genomic analysis of thermophilic fungi reveals convergent evolutionary adaptations and gene losses.</title>
        <authorList>
            <person name="Steindorff A.S."/>
            <person name="Aguilar-Pontes M.V."/>
            <person name="Robinson A.J."/>
            <person name="Andreopoulos B."/>
            <person name="LaButti K."/>
            <person name="Kuo A."/>
            <person name="Mondo S."/>
            <person name="Riley R."/>
            <person name="Otillar R."/>
            <person name="Haridas S."/>
            <person name="Lipzen A."/>
            <person name="Grimwood J."/>
            <person name="Schmutz J."/>
            <person name="Clum A."/>
            <person name="Reid I.D."/>
            <person name="Moisan M.C."/>
            <person name="Butler G."/>
            <person name="Nguyen T.T.M."/>
            <person name="Dewar K."/>
            <person name="Conant G."/>
            <person name="Drula E."/>
            <person name="Henrissat B."/>
            <person name="Hansel C."/>
            <person name="Singer S."/>
            <person name="Hutchinson M.I."/>
            <person name="de Vries R.P."/>
            <person name="Natvig D.O."/>
            <person name="Powell A.J."/>
            <person name="Tsang A."/>
            <person name="Grigoriev I.V."/>
        </authorList>
    </citation>
    <scope>NUCLEOTIDE SEQUENCE [LARGE SCALE GENOMIC DNA]</scope>
    <source>
        <strain evidence="4 5">CBS 494.80</strain>
    </source>
</reference>